<dbReference type="InterPro" id="IPR009057">
    <property type="entry name" value="Homeodomain-like_sf"/>
</dbReference>
<organism evidence="4 5">
    <name type="scientific">Paenibacillus apiarius</name>
    <dbReference type="NCBI Taxonomy" id="46240"/>
    <lineage>
        <taxon>Bacteria</taxon>
        <taxon>Bacillati</taxon>
        <taxon>Bacillota</taxon>
        <taxon>Bacilli</taxon>
        <taxon>Bacillales</taxon>
        <taxon>Paenibacillaceae</taxon>
        <taxon>Paenibacillus</taxon>
    </lineage>
</organism>
<keyword evidence="1 2" id="KW-0238">DNA-binding</keyword>
<dbReference type="Pfam" id="PF00440">
    <property type="entry name" value="TetR_N"/>
    <property type="match status" value="1"/>
</dbReference>
<name>A0ABT4DRT9_9BACL</name>
<dbReference type="SUPFAM" id="SSF46689">
    <property type="entry name" value="Homeodomain-like"/>
    <property type="match status" value="1"/>
</dbReference>
<evidence type="ECO:0000256" key="1">
    <source>
        <dbReference type="ARBA" id="ARBA00023125"/>
    </source>
</evidence>
<dbReference type="Proteomes" id="UP001207626">
    <property type="component" value="Unassembled WGS sequence"/>
</dbReference>
<dbReference type="InterPro" id="IPR049484">
    <property type="entry name" value="Rv0078-like_C"/>
</dbReference>
<dbReference type="InterPro" id="IPR023772">
    <property type="entry name" value="DNA-bd_HTH_TetR-type_CS"/>
</dbReference>
<evidence type="ECO:0000313" key="5">
    <source>
        <dbReference type="Proteomes" id="UP001207626"/>
    </source>
</evidence>
<dbReference type="PROSITE" id="PS01081">
    <property type="entry name" value="HTH_TETR_1"/>
    <property type="match status" value="1"/>
</dbReference>
<dbReference type="InterPro" id="IPR050109">
    <property type="entry name" value="HTH-type_TetR-like_transc_reg"/>
</dbReference>
<comment type="caution">
    <text evidence="4">The sequence shown here is derived from an EMBL/GenBank/DDBJ whole genome shotgun (WGS) entry which is preliminary data.</text>
</comment>
<reference evidence="4 5" key="1">
    <citation type="submission" date="2022-05" db="EMBL/GenBank/DDBJ databases">
        <title>Genome Sequencing of Bee-Associated Microbes.</title>
        <authorList>
            <person name="Dunlap C."/>
        </authorList>
    </citation>
    <scope>NUCLEOTIDE SEQUENCE [LARGE SCALE GENOMIC DNA]</scope>
    <source>
        <strain evidence="4 5">NRRL NRS-1438</strain>
    </source>
</reference>
<evidence type="ECO:0000256" key="2">
    <source>
        <dbReference type="PROSITE-ProRule" id="PRU00335"/>
    </source>
</evidence>
<feature type="domain" description="HTH tetR-type" evidence="3">
    <location>
        <begin position="11"/>
        <end position="71"/>
    </location>
</feature>
<dbReference type="EMBL" id="JAMDLW010000012">
    <property type="protein sequence ID" value="MCY9520072.1"/>
    <property type="molecule type" value="Genomic_DNA"/>
</dbReference>
<protein>
    <submittedName>
        <fullName evidence="4">TetR family transcriptional regulator</fullName>
    </submittedName>
</protein>
<dbReference type="PANTHER" id="PTHR30055">
    <property type="entry name" value="HTH-TYPE TRANSCRIPTIONAL REGULATOR RUTR"/>
    <property type="match status" value="1"/>
</dbReference>
<accession>A0ABT4DRT9</accession>
<dbReference type="RefSeq" id="WP_087432234.1">
    <property type="nucleotide sequence ID" value="NZ_JAMDLV010000018.1"/>
</dbReference>
<dbReference type="Pfam" id="PF21351">
    <property type="entry name" value="TetR_C_41"/>
    <property type="match status" value="1"/>
</dbReference>
<dbReference type="PROSITE" id="PS50977">
    <property type="entry name" value="HTH_TETR_2"/>
    <property type="match status" value="1"/>
</dbReference>
<dbReference type="PANTHER" id="PTHR30055:SF223">
    <property type="entry name" value="HTH-TYPE TRANSCRIPTIONAL REGULATOR UIDR"/>
    <property type="match status" value="1"/>
</dbReference>
<evidence type="ECO:0000313" key="4">
    <source>
        <dbReference type="EMBL" id="MCY9520072.1"/>
    </source>
</evidence>
<dbReference type="InterPro" id="IPR001647">
    <property type="entry name" value="HTH_TetR"/>
</dbReference>
<dbReference type="PRINTS" id="PR00455">
    <property type="entry name" value="HTHTETR"/>
</dbReference>
<gene>
    <name evidence="4" type="ORF">M5X09_10340</name>
</gene>
<feature type="DNA-binding region" description="H-T-H motif" evidence="2">
    <location>
        <begin position="34"/>
        <end position="53"/>
    </location>
</feature>
<evidence type="ECO:0000259" key="3">
    <source>
        <dbReference type="PROSITE" id="PS50977"/>
    </source>
</evidence>
<proteinExistence type="predicted"/>
<keyword evidence="5" id="KW-1185">Reference proteome</keyword>
<sequence length="199" mass="21721">MARKARSEMIAETRAKLVSAARQAFGTIGYAHTSMDDLTASVGLTRGALYHHFRDKKGLLEAVVKEIDAEMDSRLESISDTAEGTWEGFVGRCRAYLAMALEPEIQRIVLRDAPSILGNAYSQSSQSHCLATMADRLEQLMKDRIIATTDPEALARLLNGGLMDTAFWIANSEDAEAGLPKALHSLSLVLNGLLLEKTL</sequence>
<dbReference type="Gene3D" id="1.10.357.10">
    <property type="entry name" value="Tetracycline Repressor, domain 2"/>
    <property type="match status" value="1"/>
</dbReference>